<dbReference type="AlphaFoldDB" id="A0A934T0I8"/>
<evidence type="ECO:0000313" key="3">
    <source>
        <dbReference type="Proteomes" id="UP000622890"/>
    </source>
</evidence>
<protein>
    <submittedName>
        <fullName evidence="2">Uncharacterized protein</fullName>
    </submittedName>
</protein>
<dbReference type="EMBL" id="JAEPBG010000026">
    <property type="protein sequence ID" value="MBK4738755.1"/>
    <property type="molecule type" value="Genomic_DNA"/>
</dbReference>
<reference evidence="2" key="1">
    <citation type="submission" date="2021-01" db="EMBL/GenBank/DDBJ databases">
        <title>Genome sequence of strain Noviherbaspirillum sp. DKR-6.</title>
        <authorList>
            <person name="Chaudhary D.K."/>
        </authorList>
    </citation>
    <scope>NUCLEOTIDE SEQUENCE</scope>
    <source>
        <strain evidence="2">DKR-6</strain>
    </source>
</reference>
<proteinExistence type="predicted"/>
<gene>
    <name evidence="2" type="ORF">JJB74_29435</name>
</gene>
<evidence type="ECO:0000256" key="1">
    <source>
        <dbReference type="SAM" id="MobiDB-lite"/>
    </source>
</evidence>
<evidence type="ECO:0000313" key="2">
    <source>
        <dbReference type="EMBL" id="MBK4738755.1"/>
    </source>
</evidence>
<comment type="caution">
    <text evidence="2">The sequence shown here is derived from an EMBL/GenBank/DDBJ whole genome shotgun (WGS) entry which is preliminary data.</text>
</comment>
<dbReference type="Proteomes" id="UP000622890">
    <property type="component" value="Unassembled WGS sequence"/>
</dbReference>
<sequence length="174" mass="18158">MASQLFHHPGFQIAVPLVAALLIYRVGVVLTDRIVDIPVQNIRPQPKPTPLGSKTLPTVYIPAKPGKDGGEGGDVNGLFSQPAPPEEAIAPPGKEAQADVPEVALADYLANLKVTATAAGGAFINGVFYRVGSKLDVEVPQRDGSGLRPTLIAVGPKGAKLRAGRETCELPIGR</sequence>
<accession>A0A934T0I8</accession>
<feature type="compositionally biased region" description="Low complexity" evidence="1">
    <location>
        <begin position="86"/>
        <end position="95"/>
    </location>
</feature>
<feature type="region of interest" description="Disordered" evidence="1">
    <location>
        <begin position="62"/>
        <end position="96"/>
    </location>
</feature>
<dbReference type="RefSeq" id="WP_200598128.1">
    <property type="nucleotide sequence ID" value="NZ_JAEPBG010000026.1"/>
</dbReference>
<keyword evidence="3" id="KW-1185">Reference proteome</keyword>
<organism evidence="2 3">
    <name type="scientific">Noviherbaspirillum pedocola</name>
    <dbReference type="NCBI Taxonomy" id="2801341"/>
    <lineage>
        <taxon>Bacteria</taxon>
        <taxon>Pseudomonadati</taxon>
        <taxon>Pseudomonadota</taxon>
        <taxon>Betaproteobacteria</taxon>
        <taxon>Burkholderiales</taxon>
        <taxon>Oxalobacteraceae</taxon>
        <taxon>Noviherbaspirillum</taxon>
    </lineage>
</organism>
<name>A0A934T0I8_9BURK</name>